<dbReference type="OrthoDB" id="25767at2759"/>
<gene>
    <name evidence="7" type="ORF">E3P99_00046</name>
</gene>
<comment type="similarity">
    <text evidence="1 4">Belongs to the tRNA pseudouridine synthase TruA family.</text>
</comment>
<feature type="region of interest" description="Disordered" evidence="5">
    <location>
        <begin position="423"/>
        <end position="463"/>
    </location>
</feature>
<comment type="catalytic activity">
    <reaction evidence="4">
        <text>uridine(38/39/40) in tRNA = pseudouridine(38/39/40) in tRNA</text>
        <dbReference type="Rhea" id="RHEA:22376"/>
        <dbReference type="Rhea" id="RHEA-COMP:10085"/>
        <dbReference type="Rhea" id="RHEA-COMP:10087"/>
        <dbReference type="ChEBI" id="CHEBI:65314"/>
        <dbReference type="ChEBI" id="CHEBI:65315"/>
        <dbReference type="EC" id="5.4.99.12"/>
    </reaction>
</comment>
<dbReference type="Proteomes" id="UP000310189">
    <property type="component" value="Unassembled WGS sequence"/>
</dbReference>
<evidence type="ECO:0000256" key="1">
    <source>
        <dbReference type="ARBA" id="ARBA00009375"/>
    </source>
</evidence>
<dbReference type="Gene3D" id="3.30.70.660">
    <property type="entry name" value="Pseudouridine synthase I, catalytic domain, C-terminal subdomain"/>
    <property type="match status" value="1"/>
</dbReference>
<dbReference type="InterPro" id="IPR020094">
    <property type="entry name" value="TruA/RsuA/RluB/E/F_N"/>
</dbReference>
<evidence type="ECO:0000256" key="2">
    <source>
        <dbReference type="ARBA" id="ARBA00022694"/>
    </source>
</evidence>
<reference evidence="7 8" key="1">
    <citation type="submission" date="2019-03" db="EMBL/GenBank/DDBJ databases">
        <title>Sequencing 23 genomes of Wallemia ichthyophaga.</title>
        <authorList>
            <person name="Gostincar C."/>
        </authorList>
    </citation>
    <scope>NUCLEOTIDE SEQUENCE [LARGE SCALE GENOMIC DNA]</scope>
    <source>
        <strain evidence="7 8">EXF-5753</strain>
    </source>
</reference>
<keyword evidence="8" id="KW-1185">Reference proteome</keyword>
<evidence type="ECO:0000313" key="8">
    <source>
        <dbReference type="Proteomes" id="UP000310189"/>
    </source>
</evidence>
<sequence length="463" mass="52092">MPSNKNTKQFLFHTYAQRKIALKFSYQGWCYNGLAAQSVPTPLPTVEQTLWDALCKGRLVDSDKSFDSAGWSRCGRTDKGVSSAGQVVALWVRSAYTVHNKPAHIDAFRDATQPRPVTLTKVQQSQIDSADESSREGIIESVQREAYAAHMEKQRQPTTEHNYIQILNSLLPPSIRVLGWCAVGAQFDARFDCQRRHYKYYFDTAASSLGPGVDIHRMQHALSLFKGEHDFRNFCKVDASKQIKNFERNIVDAWIDGPSDTNSSMHCVNLIGSAFLYHQVRCIMAVLFLVGCGRENASVITDLMRVNLDPSDPSLPIVTGKPIYDMAHDLPLCLYDCVYDDAKLKWQTSPGDQEVDEEGELAQRTNIAKPLIDQLYDLELKSAMIRNALSHIQPTQTFPTGDRKNAIPLGGNTFAVSSKFRPLLERERGDTPDEINKRWRESDKGKRRQKKSGVDGGDKMSVD</sequence>
<evidence type="ECO:0000313" key="7">
    <source>
        <dbReference type="EMBL" id="TIA93570.1"/>
    </source>
</evidence>
<evidence type="ECO:0000256" key="4">
    <source>
        <dbReference type="RuleBase" id="RU003792"/>
    </source>
</evidence>
<feature type="domain" description="Pseudouridine synthase I TruA alpha/beta" evidence="6">
    <location>
        <begin position="221"/>
        <end position="340"/>
    </location>
</feature>
<dbReference type="InterPro" id="IPR020103">
    <property type="entry name" value="PsdUridine_synth_cat_dom_sf"/>
</dbReference>
<comment type="caution">
    <text evidence="7">The sequence shown here is derived from an EMBL/GenBank/DDBJ whole genome shotgun (WGS) entry which is preliminary data.</text>
</comment>
<evidence type="ECO:0000256" key="3">
    <source>
        <dbReference type="ARBA" id="ARBA00023235"/>
    </source>
</evidence>
<proteinExistence type="inferred from homology"/>
<dbReference type="AlphaFoldDB" id="A0A4T0FYN9"/>
<dbReference type="InterPro" id="IPR020095">
    <property type="entry name" value="PsdUridine_synth_TruA_C"/>
</dbReference>
<dbReference type="PANTHER" id="PTHR11142">
    <property type="entry name" value="PSEUDOURIDYLATE SYNTHASE"/>
    <property type="match status" value="1"/>
</dbReference>
<dbReference type="Gene3D" id="3.30.70.580">
    <property type="entry name" value="Pseudouridine synthase I, catalytic domain, N-terminal subdomain"/>
    <property type="match status" value="1"/>
</dbReference>
<dbReference type="EC" id="5.4.99.12" evidence="4"/>
<dbReference type="GO" id="GO:0005634">
    <property type="term" value="C:nucleus"/>
    <property type="evidence" value="ECO:0007669"/>
    <property type="project" value="TreeGrafter"/>
</dbReference>
<evidence type="ECO:0000259" key="6">
    <source>
        <dbReference type="Pfam" id="PF01416"/>
    </source>
</evidence>
<protein>
    <recommendedName>
        <fullName evidence="4">tRNA pseudouridine synthase</fullName>
        <ecNumber evidence="4">5.4.99.12</ecNumber>
    </recommendedName>
</protein>
<feature type="compositionally biased region" description="Basic and acidic residues" evidence="5">
    <location>
        <begin position="423"/>
        <end position="444"/>
    </location>
</feature>
<dbReference type="EMBL" id="SPNW01000001">
    <property type="protein sequence ID" value="TIA93570.1"/>
    <property type="molecule type" value="Genomic_DNA"/>
</dbReference>
<keyword evidence="3 4" id="KW-0413">Isomerase</keyword>
<dbReference type="GO" id="GO:0005737">
    <property type="term" value="C:cytoplasm"/>
    <property type="evidence" value="ECO:0007669"/>
    <property type="project" value="TreeGrafter"/>
</dbReference>
<dbReference type="PANTHER" id="PTHR11142:SF5">
    <property type="entry name" value="TRNA PSEUDOURIDINE(38_39) SYNTHASE"/>
    <property type="match status" value="1"/>
</dbReference>
<feature type="compositionally biased region" description="Basic and acidic residues" evidence="5">
    <location>
        <begin position="452"/>
        <end position="463"/>
    </location>
</feature>
<dbReference type="InterPro" id="IPR001406">
    <property type="entry name" value="PsdUridine_synth_TruA"/>
</dbReference>
<keyword evidence="2 4" id="KW-0819">tRNA processing</keyword>
<dbReference type="GO" id="GO:0031119">
    <property type="term" value="P:tRNA pseudouridine synthesis"/>
    <property type="evidence" value="ECO:0007669"/>
    <property type="project" value="TreeGrafter"/>
</dbReference>
<evidence type="ECO:0000256" key="5">
    <source>
        <dbReference type="SAM" id="MobiDB-lite"/>
    </source>
</evidence>
<dbReference type="SUPFAM" id="SSF55120">
    <property type="entry name" value="Pseudouridine synthase"/>
    <property type="match status" value="1"/>
</dbReference>
<name>A0A4T0FYN9_9BASI</name>
<accession>A0A4T0FYN9</accession>
<dbReference type="GO" id="GO:0003723">
    <property type="term" value="F:RNA binding"/>
    <property type="evidence" value="ECO:0007669"/>
    <property type="project" value="InterPro"/>
</dbReference>
<dbReference type="GO" id="GO:0160147">
    <property type="term" value="F:tRNA pseudouridine(38-40) synthase activity"/>
    <property type="evidence" value="ECO:0007669"/>
    <property type="project" value="UniProtKB-EC"/>
</dbReference>
<dbReference type="Pfam" id="PF01416">
    <property type="entry name" value="PseudoU_synth_1"/>
    <property type="match status" value="1"/>
</dbReference>
<dbReference type="GO" id="GO:1990481">
    <property type="term" value="P:mRNA pseudouridine synthesis"/>
    <property type="evidence" value="ECO:0007669"/>
    <property type="project" value="TreeGrafter"/>
</dbReference>
<dbReference type="InterPro" id="IPR020097">
    <property type="entry name" value="PsdUridine_synth_TruA_a/b_dom"/>
</dbReference>
<organism evidence="7 8">
    <name type="scientific">Wallemia hederae</name>
    <dbReference type="NCBI Taxonomy" id="1540922"/>
    <lineage>
        <taxon>Eukaryota</taxon>
        <taxon>Fungi</taxon>
        <taxon>Dikarya</taxon>
        <taxon>Basidiomycota</taxon>
        <taxon>Wallemiomycotina</taxon>
        <taxon>Wallemiomycetes</taxon>
        <taxon>Wallemiales</taxon>
        <taxon>Wallemiaceae</taxon>
        <taxon>Wallemia</taxon>
    </lineage>
</organism>